<name>A0A1S2LQC1_9BACI</name>
<evidence type="ECO:0000256" key="1">
    <source>
        <dbReference type="SAM" id="Coils"/>
    </source>
</evidence>
<dbReference type="KEGG" id="aia:AWH56_022465"/>
<keyword evidence="1" id="KW-0175">Coiled coil</keyword>
<proteinExistence type="predicted"/>
<gene>
    <name evidence="4" type="ORF">AWH56_022465</name>
    <name evidence="3" type="ORF">AWH56_12855</name>
</gene>
<dbReference type="PANTHER" id="PTHR47245">
    <property type="entry name" value="PEPTIDYLPROLYL ISOMERASE"/>
    <property type="match status" value="1"/>
</dbReference>
<feature type="chain" id="PRO_5038219856" evidence="2">
    <location>
        <begin position="21"/>
        <end position="231"/>
    </location>
</feature>
<keyword evidence="5" id="KW-1185">Reference proteome</keyword>
<evidence type="ECO:0000256" key="2">
    <source>
        <dbReference type="SAM" id="SignalP"/>
    </source>
</evidence>
<protein>
    <submittedName>
        <fullName evidence="4">SurA N-terminal domain-containing protein</fullName>
    </submittedName>
</protein>
<dbReference type="SUPFAM" id="SSF109998">
    <property type="entry name" value="Triger factor/SurA peptide-binding domain-like"/>
    <property type="match status" value="1"/>
</dbReference>
<dbReference type="PANTHER" id="PTHR47245:SF2">
    <property type="entry name" value="PEPTIDYL-PROLYL CIS-TRANS ISOMERASE HP_0175-RELATED"/>
    <property type="match status" value="1"/>
</dbReference>
<dbReference type="InterPro" id="IPR050245">
    <property type="entry name" value="PrsA_foldase"/>
</dbReference>
<reference evidence="4 5" key="2">
    <citation type="journal article" date="2017" name="Genome Announc.">
        <title>Draft Genome Sequences of Four Alkaliphilic Bacteria Belonging to the Anaerobacillus Genus.</title>
        <authorList>
            <person name="Bassil N.M."/>
            <person name="Lloyd J.R."/>
        </authorList>
    </citation>
    <scope>NUCLEOTIDE SEQUENCE [LARGE SCALE GENOMIC DNA]</scope>
    <source>
        <strain evidence="4 5">NB2006</strain>
    </source>
</reference>
<dbReference type="EMBL" id="LQXD01000111">
    <property type="protein sequence ID" value="OIJ14708.1"/>
    <property type="molecule type" value="Genomic_DNA"/>
</dbReference>
<evidence type="ECO:0000313" key="5">
    <source>
        <dbReference type="Proteomes" id="UP000180175"/>
    </source>
</evidence>
<feature type="signal peptide" evidence="2">
    <location>
        <begin position="1"/>
        <end position="20"/>
    </location>
</feature>
<reference evidence="3 5" key="1">
    <citation type="submission" date="2016-10" db="EMBL/GenBank/DDBJ databases">
        <title>Draft genome sequences of four alkaliphilic bacteria belonging to the Anaerobacillus genus.</title>
        <authorList>
            <person name="Bassil N.M."/>
            <person name="Lloyd J.R."/>
        </authorList>
    </citation>
    <scope>NUCLEOTIDE SEQUENCE [LARGE SCALE GENOMIC DNA]</scope>
    <source>
        <strain evidence="3 5">NB2006</strain>
    </source>
</reference>
<dbReference type="PROSITE" id="PS51257">
    <property type="entry name" value="PROKAR_LIPOPROTEIN"/>
    <property type="match status" value="1"/>
</dbReference>
<dbReference type="AlphaFoldDB" id="A0A1S2LQC1"/>
<feature type="coiled-coil region" evidence="1">
    <location>
        <begin position="184"/>
        <end position="211"/>
    </location>
</feature>
<dbReference type="Gene3D" id="1.10.4030.10">
    <property type="entry name" value="Porin chaperone SurA, peptide-binding domain"/>
    <property type="match status" value="1"/>
</dbReference>
<dbReference type="InterPro" id="IPR027304">
    <property type="entry name" value="Trigger_fact/SurA_dom_sf"/>
</dbReference>
<dbReference type="RefSeq" id="WP_071317489.1">
    <property type="nucleotide sequence ID" value="NZ_CP063356.2"/>
</dbReference>
<dbReference type="Proteomes" id="UP000180175">
    <property type="component" value="Chromosome"/>
</dbReference>
<dbReference type="Pfam" id="PF13624">
    <property type="entry name" value="SurA_N_3"/>
    <property type="match status" value="1"/>
</dbReference>
<keyword evidence="2" id="KW-0732">Signal</keyword>
<sequence length="231" mass="26173">MLFKKLIPISACLFLILGLAACGGNDEAQEVSTGVDEGSKIEESLGGAVAIVNGEEISEQQFVNQLEQVKMSYQQQGIEIDEENEVLIKNHVLDQLVNTTLIVQAATEEGFSPSNDEVQAELDQIRGQYDSDEEFNTILEQNNLDLTTFENEITYQLSINRYVADKIEEPLVSEVEIKERYDLYKQQTEEMPELEEIEAQLKEEIKNEKNQASIGELVERLRNESQIEILI</sequence>
<dbReference type="EMBL" id="CP063356">
    <property type="protein sequence ID" value="QOY35417.1"/>
    <property type="molecule type" value="Genomic_DNA"/>
</dbReference>
<organism evidence="3 5">
    <name type="scientific">Anaerobacillus isosaccharinicus</name>
    <dbReference type="NCBI Taxonomy" id="1532552"/>
    <lineage>
        <taxon>Bacteria</taxon>
        <taxon>Bacillati</taxon>
        <taxon>Bacillota</taxon>
        <taxon>Bacilli</taxon>
        <taxon>Bacillales</taxon>
        <taxon>Bacillaceae</taxon>
        <taxon>Anaerobacillus</taxon>
    </lineage>
</organism>
<evidence type="ECO:0000313" key="4">
    <source>
        <dbReference type="EMBL" id="QOY35417.1"/>
    </source>
</evidence>
<reference evidence="4 5" key="3">
    <citation type="journal article" date="2019" name="Int. J. Syst. Evol. Microbiol.">
        <title>Anaerobacillus isosaccharinicus sp. nov., an alkaliphilic bacterium which degrades isosaccharinic acid.</title>
        <authorList>
            <person name="Bassil N.M."/>
            <person name="Lloyd J.R."/>
        </authorList>
    </citation>
    <scope>NUCLEOTIDE SEQUENCE [LARGE SCALE GENOMIC DNA]</scope>
    <source>
        <strain evidence="4 5">NB2006</strain>
    </source>
</reference>
<dbReference type="OrthoDB" id="4775280at2"/>
<evidence type="ECO:0000313" key="3">
    <source>
        <dbReference type="EMBL" id="OIJ14708.1"/>
    </source>
</evidence>
<reference evidence="4" key="4">
    <citation type="submission" date="2020-10" db="EMBL/GenBank/DDBJ databases">
        <authorList>
            <person name="Bassil N.M."/>
            <person name="Lloyd J.R."/>
        </authorList>
    </citation>
    <scope>NUCLEOTIDE SEQUENCE</scope>
    <source>
        <strain evidence="4">NB2006</strain>
    </source>
</reference>
<accession>A0A1S2LQC1</accession>